<comment type="similarity">
    <text evidence="1">Belongs to the GPATCH1 family.</text>
</comment>
<evidence type="ECO:0000256" key="2">
    <source>
        <dbReference type="SAM" id="MobiDB-lite"/>
    </source>
</evidence>
<dbReference type="Pfam" id="PF07713">
    <property type="entry name" value="DUF1604"/>
    <property type="match status" value="1"/>
</dbReference>
<accession>A0AAW0IC91</accession>
<evidence type="ECO:0000313" key="5">
    <source>
        <dbReference type="Proteomes" id="UP001488838"/>
    </source>
</evidence>
<dbReference type="GO" id="GO:0003723">
    <property type="term" value="F:RNA binding"/>
    <property type="evidence" value="ECO:0007669"/>
    <property type="project" value="TreeGrafter"/>
</dbReference>
<dbReference type="Pfam" id="PF01585">
    <property type="entry name" value="G-patch"/>
    <property type="match status" value="1"/>
</dbReference>
<feature type="domain" description="G-patch" evidence="3">
    <location>
        <begin position="152"/>
        <end position="172"/>
    </location>
</feature>
<sequence>MAALDSDSEEDLVSYGTGLEPLEEGERPKKPVPLQDQTVRDEKGRYKRFHGAFSGGFSAGYFNTVGSKEGWTPSTFVSSRQNRADRSVLGPEDFMDEEDLSEFGIAPKAIVTTDDFASKTKDRIREKARQLAAAAAPIPGATLLDDLITPAKLSVGFELLRKMGWKEGQGVGPRVKRKPRRQKPGTQVKVGLSSTCDPKATASLQAQLCVSALVTVSDEDDDYLPDNVTFAPKDVMPVDFTPKDNVHGLAYKGLDPRQALFGRPGEHLNLFGGASEGTSHLLEDVGLSKGRKLGISGQAFGVGALEEEDDDIYATETLSKYDTVLKDEEPGDGLYGWTAPKQYKNQKEPERDLRYVGKILEGFSLASKPLSSKKIYPPPQLPRDYRPVHYFRPVVAPTSENAHLLQVLSESSGKAGQDTGTHSRHQLNASKRGELLGEMPVQGSATSVLEFLSQKDKERIKEMKQATDLKAAQAKARSLAQSASLSRAQASTLDLAASPWHLAPGSGTATTRASTFKPFAKEPEKQRRYEEFLVHMKKGQKDALERCLDPNMTEWERSREREEFARAAQLYVSSHSTLSSRFTHAKEEDDSDQVEVPRDQENDVSDKQSAVKMKMFGKLTRDTFEWHPDKLLCKRFNVPDPYPGSTLVGLPRVKRDKYSVFNFLTLPEPTPPPTAPAPSEKAPQQQQQQQQQRSPDKSRKPSRWDTSKQEKKEDSISEFLSQARSKVGPPRQEPSTSGNKEEEQAPEPHSDKTVDKGVDTQTEGERSRPSMDIFKAIFASSSDEQSSSSEEEQDDSEDNQEHIEEASFKSSQEAAAGETPVTHAAEPEPCAPTAPFPIQKVQMDEREEFGPRLPPVFCPSESRPHVPPLQRNSANNSRPPVPLTPHPPNTRQKLETPQKEKPKKSKEKHKTKKEHRRKKEKTEESPAEEAVMESCPGLPQPGIASTMVP</sequence>
<feature type="compositionally biased region" description="Basic and acidic residues" evidence="2">
    <location>
        <begin position="694"/>
        <end position="715"/>
    </location>
</feature>
<feature type="compositionally biased region" description="Basic and acidic residues" evidence="2">
    <location>
        <begin position="739"/>
        <end position="769"/>
    </location>
</feature>
<dbReference type="GO" id="GO:0005634">
    <property type="term" value="C:nucleus"/>
    <property type="evidence" value="ECO:0007669"/>
    <property type="project" value="TreeGrafter"/>
</dbReference>
<keyword evidence="5" id="KW-1185">Reference proteome</keyword>
<proteinExistence type="inferred from homology"/>
<feature type="compositionally biased region" description="Basic and acidic residues" evidence="2">
    <location>
        <begin position="595"/>
        <end position="606"/>
    </location>
</feature>
<evidence type="ECO:0000259" key="3">
    <source>
        <dbReference type="PROSITE" id="PS50174"/>
    </source>
</evidence>
<feature type="compositionally biased region" description="Acidic residues" evidence="2">
    <location>
        <begin position="1"/>
        <end position="12"/>
    </location>
</feature>
<reference evidence="4 5" key="1">
    <citation type="journal article" date="2023" name="bioRxiv">
        <title>Conserved and derived expression patterns and positive selection on dental genes reveal complex evolutionary context of ever-growing rodent molars.</title>
        <authorList>
            <person name="Calamari Z.T."/>
            <person name="Song A."/>
            <person name="Cohen E."/>
            <person name="Akter M."/>
            <person name="Roy R.D."/>
            <person name="Hallikas O."/>
            <person name="Christensen M.M."/>
            <person name="Li P."/>
            <person name="Marangoni P."/>
            <person name="Jernvall J."/>
            <person name="Klein O.D."/>
        </authorList>
    </citation>
    <scope>NUCLEOTIDE SEQUENCE [LARGE SCALE GENOMIC DNA]</scope>
    <source>
        <strain evidence="4">V071</strain>
    </source>
</reference>
<feature type="region of interest" description="Disordered" evidence="2">
    <location>
        <begin position="663"/>
        <end position="949"/>
    </location>
</feature>
<feature type="compositionally biased region" description="Acidic residues" evidence="2">
    <location>
        <begin position="789"/>
        <end position="798"/>
    </location>
</feature>
<dbReference type="AlphaFoldDB" id="A0AAW0IC91"/>
<dbReference type="Pfam" id="PF26093">
    <property type="entry name" value="HTH_TGH"/>
    <property type="match status" value="1"/>
</dbReference>
<dbReference type="PANTHER" id="PTHR13384">
    <property type="entry name" value="G PATCH DOMAIN-CONTAINING PROTEIN 1"/>
    <property type="match status" value="1"/>
</dbReference>
<feature type="compositionally biased region" description="Basic residues" evidence="2">
    <location>
        <begin position="174"/>
        <end position="183"/>
    </location>
</feature>
<dbReference type="Proteomes" id="UP001488838">
    <property type="component" value="Unassembled WGS sequence"/>
</dbReference>
<feature type="region of interest" description="Disordered" evidence="2">
    <location>
        <begin position="579"/>
        <end position="609"/>
    </location>
</feature>
<feature type="compositionally biased region" description="Basic residues" evidence="2">
    <location>
        <begin position="901"/>
        <end position="919"/>
    </location>
</feature>
<evidence type="ECO:0000313" key="4">
    <source>
        <dbReference type="EMBL" id="KAK7811867.1"/>
    </source>
</evidence>
<dbReference type="InterPro" id="IPR000467">
    <property type="entry name" value="G_patch_dom"/>
</dbReference>
<evidence type="ECO:0000256" key="1">
    <source>
        <dbReference type="ARBA" id="ARBA00008600"/>
    </source>
</evidence>
<gene>
    <name evidence="4" type="ORF">U0070_024130</name>
</gene>
<dbReference type="InterPro" id="IPR011666">
    <property type="entry name" value="DUF1604"/>
</dbReference>
<feature type="compositionally biased region" description="Low complexity" evidence="2">
    <location>
        <begin position="677"/>
        <end position="692"/>
    </location>
</feature>
<feature type="region of interest" description="Disordered" evidence="2">
    <location>
        <begin position="169"/>
        <end position="192"/>
    </location>
</feature>
<protein>
    <recommendedName>
        <fullName evidence="3">G-patch domain-containing protein</fullName>
    </recommendedName>
</protein>
<feature type="region of interest" description="Disordered" evidence="2">
    <location>
        <begin position="1"/>
        <end position="41"/>
    </location>
</feature>
<dbReference type="PROSITE" id="PS50174">
    <property type="entry name" value="G_PATCH"/>
    <property type="match status" value="1"/>
</dbReference>
<dbReference type="PANTHER" id="PTHR13384:SF19">
    <property type="entry name" value="G PATCH DOMAIN-CONTAINING PROTEIN 1"/>
    <property type="match status" value="1"/>
</dbReference>
<name>A0AAW0IC91_MYOGA</name>
<feature type="compositionally biased region" description="Pro residues" evidence="2">
    <location>
        <begin position="879"/>
        <end position="888"/>
    </location>
</feature>
<organism evidence="4 5">
    <name type="scientific">Myodes glareolus</name>
    <name type="common">Bank vole</name>
    <name type="synonym">Clethrionomys glareolus</name>
    <dbReference type="NCBI Taxonomy" id="447135"/>
    <lineage>
        <taxon>Eukaryota</taxon>
        <taxon>Metazoa</taxon>
        <taxon>Chordata</taxon>
        <taxon>Craniata</taxon>
        <taxon>Vertebrata</taxon>
        <taxon>Euteleostomi</taxon>
        <taxon>Mammalia</taxon>
        <taxon>Eutheria</taxon>
        <taxon>Euarchontoglires</taxon>
        <taxon>Glires</taxon>
        <taxon>Rodentia</taxon>
        <taxon>Myomorpha</taxon>
        <taxon>Muroidea</taxon>
        <taxon>Cricetidae</taxon>
        <taxon>Arvicolinae</taxon>
        <taxon>Myodes</taxon>
    </lineage>
</organism>
<comment type="caution">
    <text evidence="4">The sequence shown here is derived from an EMBL/GenBank/DDBJ whole genome shotgun (WGS) entry which is preliminary data.</text>
</comment>
<dbReference type="GO" id="GO:0006397">
    <property type="term" value="P:mRNA processing"/>
    <property type="evidence" value="ECO:0007669"/>
    <property type="project" value="InterPro"/>
</dbReference>
<dbReference type="EMBL" id="JBBHLL010000164">
    <property type="protein sequence ID" value="KAK7811867.1"/>
    <property type="molecule type" value="Genomic_DNA"/>
</dbReference>